<name>A0A146KCN4_9EUKA</name>
<gene>
    <name evidence="1" type="ORF">TPC1_14596</name>
</gene>
<protein>
    <submittedName>
        <fullName evidence="1">Uncharacterized protein</fullName>
    </submittedName>
</protein>
<dbReference type="AlphaFoldDB" id="A0A146KCN4"/>
<feature type="non-terminal residue" evidence="1">
    <location>
        <position position="1"/>
    </location>
</feature>
<feature type="non-terminal residue" evidence="1">
    <location>
        <position position="193"/>
    </location>
</feature>
<sequence length="193" mass="22370">LLLASAILLELMKRRNQTQNQFIKLTQQTINNQPISNTNVIQEIMKKIIFIDLSAPTKEFSTLFARILSMSDNLIVFTNFSKATNDNIAILRKFLQLRSRRTIHKRQTIFVGPSSSVTNLPLHKFRILISYSDSADLIDNFQKAGMYTQDFIDQIQIIGRSVSQNVNIFEDSQYIKQRLIQSVFSEKSTYRFL</sequence>
<dbReference type="EMBL" id="GDID01003395">
    <property type="protein sequence ID" value="JAP93211.1"/>
    <property type="molecule type" value="Transcribed_RNA"/>
</dbReference>
<reference evidence="1" key="1">
    <citation type="submission" date="2015-07" db="EMBL/GenBank/DDBJ databases">
        <title>Adaptation to a free-living lifestyle via gene acquisitions in the diplomonad Trepomonas sp. PC1.</title>
        <authorList>
            <person name="Xu F."/>
            <person name="Jerlstrom-Hultqvist J."/>
            <person name="Kolisko M."/>
            <person name="Simpson A.G.B."/>
            <person name="Roger A.J."/>
            <person name="Svard S.G."/>
            <person name="Andersson J.O."/>
        </authorList>
    </citation>
    <scope>NUCLEOTIDE SEQUENCE</scope>
    <source>
        <strain evidence="1">PC1</strain>
    </source>
</reference>
<accession>A0A146KCN4</accession>
<evidence type="ECO:0000313" key="1">
    <source>
        <dbReference type="EMBL" id="JAP93211.1"/>
    </source>
</evidence>
<organism evidence="1">
    <name type="scientific">Trepomonas sp. PC1</name>
    <dbReference type="NCBI Taxonomy" id="1076344"/>
    <lineage>
        <taxon>Eukaryota</taxon>
        <taxon>Metamonada</taxon>
        <taxon>Diplomonadida</taxon>
        <taxon>Hexamitidae</taxon>
        <taxon>Hexamitinae</taxon>
        <taxon>Trepomonas</taxon>
    </lineage>
</organism>
<proteinExistence type="predicted"/>